<dbReference type="InterPro" id="IPR014001">
    <property type="entry name" value="Helicase_ATP-bd"/>
</dbReference>
<dbReference type="InterPro" id="IPR004589">
    <property type="entry name" value="DNA_helicase_ATP-dep_RecQ"/>
</dbReference>
<proteinExistence type="inferred from homology"/>
<keyword evidence="21" id="KW-1185">Reference proteome</keyword>
<dbReference type="Pfam" id="PF00570">
    <property type="entry name" value="HRDC"/>
    <property type="match status" value="1"/>
</dbReference>
<dbReference type="RefSeq" id="WP_166948163.1">
    <property type="nucleotide sequence ID" value="NZ_JAASQI010000001.1"/>
</dbReference>
<gene>
    <name evidence="20" type="ORF">FHS82_000391</name>
</gene>
<evidence type="ECO:0000256" key="8">
    <source>
        <dbReference type="ARBA" id="ARBA00022806"/>
    </source>
</evidence>
<dbReference type="InterPro" id="IPR027417">
    <property type="entry name" value="P-loop_NTPase"/>
</dbReference>
<evidence type="ECO:0000259" key="18">
    <source>
        <dbReference type="PROSITE" id="PS51192"/>
    </source>
</evidence>
<protein>
    <recommendedName>
        <fullName evidence="16">DNA helicase RecQ</fullName>
        <ecNumber evidence="16">5.6.2.4</ecNumber>
    </recommendedName>
</protein>
<keyword evidence="6" id="KW-0227">DNA damage</keyword>
<evidence type="ECO:0000256" key="16">
    <source>
        <dbReference type="NCBIfam" id="TIGR01389"/>
    </source>
</evidence>
<dbReference type="EC" id="5.6.2.4" evidence="16"/>
<dbReference type="PANTHER" id="PTHR13710:SF105">
    <property type="entry name" value="ATP-DEPENDENT DNA HELICASE Q1"/>
    <property type="match status" value="1"/>
</dbReference>
<dbReference type="PROSITE" id="PS51194">
    <property type="entry name" value="HELICASE_CTER"/>
    <property type="match status" value="1"/>
</dbReference>
<dbReference type="InterPro" id="IPR001650">
    <property type="entry name" value="Helicase_C-like"/>
</dbReference>
<keyword evidence="14" id="KW-0413">Isomerase</keyword>
<evidence type="ECO:0000313" key="20">
    <source>
        <dbReference type="EMBL" id="NIJ56578.1"/>
    </source>
</evidence>
<keyword evidence="8 20" id="KW-0347">Helicase</keyword>
<accession>A0ABX0UW01</accession>
<feature type="domain" description="Helicase C-terminal" evidence="19">
    <location>
        <begin position="231"/>
        <end position="380"/>
    </location>
</feature>
<comment type="cofactor">
    <cofactor evidence="2">
        <name>Zn(2+)</name>
        <dbReference type="ChEBI" id="CHEBI:29105"/>
    </cofactor>
</comment>
<dbReference type="InterPro" id="IPR011545">
    <property type="entry name" value="DEAD/DEAH_box_helicase_dom"/>
</dbReference>
<comment type="catalytic activity">
    <reaction evidence="15">
        <text>Couples ATP hydrolysis with the unwinding of duplex DNA by translocating in the 3'-5' direction.</text>
        <dbReference type="EC" id="5.6.2.4"/>
    </reaction>
</comment>
<dbReference type="Pfam" id="PF09382">
    <property type="entry name" value="RQC"/>
    <property type="match status" value="1"/>
</dbReference>
<keyword evidence="4" id="KW-0479">Metal-binding</keyword>
<comment type="cofactor">
    <cofactor evidence="1">
        <name>Mg(2+)</name>
        <dbReference type="ChEBI" id="CHEBI:18420"/>
    </cofactor>
</comment>
<evidence type="ECO:0000259" key="17">
    <source>
        <dbReference type="PROSITE" id="PS50967"/>
    </source>
</evidence>
<dbReference type="InterPro" id="IPR032284">
    <property type="entry name" value="RecQ_Zn-bd"/>
</dbReference>
<evidence type="ECO:0000256" key="9">
    <source>
        <dbReference type="ARBA" id="ARBA00022833"/>
    </source>
</evidence>
<evidence type="ECO:0000256" key="10">
    <source>
        <dbReference type="ARBA" id="ARBA00022840"/>
    </source>
</evidence>
<dbReference type="Pfam" id="PF00271">
    <property type="entry name" value="Helicase_C"/>
    <property type="match status" value="1"/>
</dbReference>
<evidence type="ECO:0000256" key="3">
    <source>
        <dbReference type="ARBA" id="ARBA00005446"/>
    </source>
</evidence>
<evidence type="ECO:0000313" key="21">
    <source>
        <dbReference type="Proteomes" id="UP001429580"/>
    </source>
</evidence>
<dbReference type="Gene3D" id="1.10.150.80">
    <property type="entry name" value="HRDC domain"/>
    <property type="match status" value="1"/>
</dbReference>
<evidence type="ECO:0000259" key="19">
    <source>
        <dbReference type="PROSITE" id="PS51194"/>
    </source>
</evidence>
<dbReference type="EMBL" id="JAASQI010000001">
    <property type="protein sequence ID" value="NIJ56578.1"/>
    <property type="molecule type" value="Genomic_DNA"/>
</dbReference>
<dbReference type="InterPro" id="IPR010997">
    <property type="entry name" value="HRDC-like_sf"/>
</dbReference>
<dbReference type="PROSITE" id="PS51192">
    <property type="entry name" value="HELICASE_ATP_BIND_1"/>
    <property type="match status" value="1"/>
</dbReference>
<dbReference type="SMART" id="SM00341">
    <property type="entry name" value="HRDC"/>
    <property type="match status" value="1"/>
</dbReference>
<evidence type="ECO:0000256" key="6">
    <source>
        <dbReference type="ARBA" id="ARBA00022763"/>
    </source>
</evidence>
<dbReference type="PROSITE" id="PS50967">
    <property type="entry name" value="HRDC"/>
    <property type="match status" value="1"/>
</dbReference>
<dbReference type="InterPro" id="IPR006293">
    <property type="entry name" value="DNA_helicase_ATP-dep_RecQ_bac"/>
</dbReference>
<feature type="domain" description="Helicase ATP-binding" evidence="18">
    <location>
        <begin position="41"/>
        <end position="210"/>
    </location>
</feature>
<dbReference type="PANTHER" id="PTHR13710">
    <property type="entry name" value="DNA HELICASE RECQ FAMILY MEMBER"/>
    <property type="match status" value="1"/>
</dbReference>
<dbReference type="SMART" id="SM00487">
    <property type="entry name" value="DEXDc"/>
    <property type="match status" value="1"/>
</dbReference>
<dbReference type="GO" id="GO:0003678">
    <property type="term" value="F:DNA helicase activity"/>
    <property type="evidence" value="ECO:0007669"/>
    <property type="project" value="UniProtKB-EC"/>
</dbReference>
<dbReference type="Proteomes" id="UP001429580">
    <property type="component" value="Unassembled WGS sequence"/>
</dbReference>
<dbReference type="Gene3D" id="3.40.50.300">
    <property type="entry name" value="P-loop containing nucleotide triphosphate hydrolases"/>
    <property type="match status" value="2"/>
</dbReference>
<dbReference type="SUPFAM" id="SSF47819">
    <property type="entry name" value="HRDC-like"/>
    <property type="match status" value="1"/>
</dbReference>
<dbReference type="CDD" id="cd17920">
    <property type="entry name" value="DEXHc_RecQ"/>
    <property type="match status" value="1"/>
</dbReference>
<dbReference type="NCBIfam" id="TIGR00614">
    <property type="entry name" value="recQ_fam"/>
    <property type="match status" value="1"/>
</dbReference>
<evidence type="ECO:0000256" key="12">
    <source>
        <dbReference type="ARBA" id="ARBA00023172"/>
    </source>
</evidence>
<dbReference type="InterPro" id="IPR044876">
    <property type="entry name" value="HRDC_dom_sf"/>
</dbReference>
<dbReference type="SMART" id="SM00956">
    <property type="entry name" value="RQC"/>
    <property type="match status" value="1"/>
</dbReference>
<keyword evidence="5" id="KW-0547">Nucleotide-binding</keyword>
<dbReference type="Pfam" id="PF16124">
    <property type="entry name" value="RecQ_Zn_bind"/>
    <property type="match status" value="1"/>
</dbReference>
<evidence type="ECO:0000256" key="1">
    <source>
        <dbReference type="ARBA" id="ARBA00001946"/>
    </source>
</evidence>
<evidence type="ECO:0000256" key="14">
    <source>
        <dbReference type="ARBA" id="ARBA00023235"/>
    </source>
</evidence>
<evidence type="ECO:0000256" key="13">
    <source>
        <dbReference type="ARBA" id="ARBA00023204"/>
    </source>
</evidence>
<dbReference type="InterPro" id="IPR002121">
    <property type="entry name" value="HRDC_dom"/>
</dbReference>
<dbReference type="Gene3D" id="1.10.10.10">
    <property type="entry name" value="Winged helix-like DNA-binding domain superfamily/Winged helix DNA-binding domain"/>
    <property type="match status" value="1"/>
</dbReference>
<organism evidence="20 21">
    <name type="scientific">Pseudochelatococcus lubricantis</name>
    <dbReference type="NCBI Taxonomy" id="1538102"/>
    <lineage>
        <taxon>Bacteria</taxon>
        <taxon>Pseudomonadati</taxon>
        <taxon>Pseudomonadota</taxon>
        <taxon>Alphaproteobacteria</taxon>
        <taxon>Hyphomicrobiales</taxon>
        <taxon>Chelatococcaceae</taxon>
        <taxon>Pseudochelatococcus</taxon>
    </lineage>
</organism>
<evidence type="ECO:0000256" key="7">
    <source>
        <dbReference type="ARBA" id="ARBA00022801"/>
    </source>
</evidence>
<evidence type="ECO:0000256" key="15">
    <source>
        <dbReference type="ARBA" id="ARBA00034617"/>
    </source>
</evidence>
<evidence type="ECO:0000256" key="11">
    <source>
        <dbReference type="ARBA" id="ARBA00023125"/>
    </source>
</evidence>
<comment type="caution">
    <text evidence="20">The sequence shown here is derived from an EMBL/GenBank/DDBJ whole genome shotgun (WGS) entry which is preliminary data.</text>
</comment>
<keyword evidence="10" id="KW-0067">ATP-binding</keyword>
<dbReference type="SUPFAM" id="SSF52540">
    <property type="entry name" value="P-loop containing nucleoside triphosphate hydrolases"/>
    <property type="match status" value="2"/>
</dbReference>
<dbReference type="Pfam" id="PF00270">
    <property type="entry name" value="DEAD"/>
    <property type="match status" value="1"/>
</dbReference>
<evidence type="ECO:0000256" key="5">
    <source>
        <dbReference type="ARBA" id="ARBA00022741"/>
    </source>
</evidence>
<keyword evidence="9" id="KW-0862">Zinc</keyword>
<reference evidence="20 21" key="1">
    <citation type="submission" date="2020-03" db="EMBL/GenBank/DDBJ databases">
        <title>Genomic Encyclopedia of Type Strains, Phase IV (KMG-IV): sequencing the most valuable type-strain genomes for metagenomic binning, comparative biology and taxonomic classification.</title>
        <authorList>
            <person name="Goeker M."/>
        </authorList>
    </citation>
    <scope>NUCLEOTIDE SEQUENCE [LARGE SCALE GENOMIC DNA]</scope>
    <source>
        <strain evidence="20 21">DSM 103870</strain>
    </source>
</reference>
<dbReference type="InterPro" id="IPR036388">
    <property type="entry name" value="WH-like_DNA-bd_sf"/>
</dbReference>
<keyword evidence="13" id="KW-0234">DNA repair</keyword>
<dbReference type="NCBIfam" id="TIGR01389">
    <property type="entry name" value="recQ"/>
    <property type="match status" value="1"/>
</dbReference>
<evidence type="ECO:0000256" key="4">
    <source>
        <dbReference type="ARBA" id="ARBA00022723"/>
    </source>
</evidence>
<keyword evidence="11" id="KW-0238">DNA-binding</keyword>
<evidence type="ECO:0000256" key="2">
    <source>
        <dbReference type="ARBA" id="ARBA00001947"/>
    </source>
</evidence>
<sequence length="620" mass="68458">MTQAGAAQVQPVSPALAQRARAVLKSVFGYDDFRPGQDEVIAAVLNGENVFAVMPTGSGKSMCYQLPAMTDDGGMTLVVSPLVALMRDQVGQLTALGVPAATINSANTDDGNREAWRMMRRGELKLLFVSPEKLAGDNMLSALRDIGIRRLAIDEAHCVSQWGHDFRPDYRNLRQVREQLGSPQTIALTATADRTTRADIVQQLFPEEPRVVVHSFDRPNLDLRFAAKERPASQLAEFVLSHKGASGIIYTSARKRTEEIAESLSQKGVRALAYHAGLDQALRGERQDRFLQENDIVMVATVAFGMGINKPDVRFVAHADMPGSIEGYYQEIGRAGRDGLPAWTLTLYGASDMALRRRQIDEKDIDDERRRIEHRRLNAMIELCETATCRRQALLAYFGEASEPCGGCDLCRGGVSLYDATIDAQKVLSAIARTGQRFGAAHIADILTGTENEAVSRLGHDKLKTFGVGADKGKRTWLTIIRQLFATGAVGETGEAYSGYRLTQKGEDILFGREKLTLRAVAEEPRRRRDSPRTGEAASLLTEAENALFQHLRSLRLELAKAENAAAYMVFPDRTLVDMARLKPTDLYAMRMVQGVGEHKLERYGQTFADAIAAFLRENR</sequence>
<comment type="similarity">
    <text evidence="3">Belongs to the helicase family. RecQ subfamily.</text>
</comment>
<dbReference type="SMART" id="SM00490">
    <property type="entry name" value="HELICc"/>
    <property type="match status" value="1"/>
</dbReference>
<dbReference type="InterPro" id="IPR018982">
    <property type="entry name" value="RQC_domain"/>
</dbReference>
<keyword evidence="7 20" id="KW-0378">Hydrolase</keyword>
<feature type="domain" description="HRDC" evidence="17">
    <location>
        <begin position="542"/>
        <end position="620"/>
    </location>
</feature>
<keyword evidence="12" id="KW-0233">DNA recombination</keyword>
<dbReference type="GO" id="GO:0016787">
    <property type="term" value="F:hydrolase activity"/>
    <property type="evidence" value="ECO:0007669"/>
    <property type="project" value="UniProtKB-KW"/>
</dbReference>
<name>A0ABX0UW01_9HYPH</name>